<name>A0ACB9B2Z4_9ASTR</name>
<proteinExistence type="predicted"/>
<evidence type="ECO:0000313" key="2">
    <source>
        <dbReference type="Proteomes" id="UP001056120"/>
    </source>
</evidence>
<dbReference type="Proteomes" id="UP001056120">
    <property type="component" value="Linkage Group LG23"/>
</dbReference>
<keyword evidence="2" id="KW-1185">Reference proteome</keyword>
<comment type="caution">
    <text evidence="1">The sequence shown here is derived from an EMBL/GenBank/DDBJ whole genome shotgun (WGS) entry which is preliminary data.</text>
</comment>
<gene>
    <name evidence="1" type="ORF">L1987_67352</name>
</gene>
<dbReference type="EMBL" id="CM042040">
    <property type="protein sequence ID" value="KAI3716457.1"/>
    <property type="molecule type" value="Genomic_DNA"/>
</dbReference>
<accession>A0ACB9B2Z4</accession>
<organism evidence="1 2">
    <name type="scientific">Smallanthus sonchifolius</name>
    <dbReference type="NCBI Taxonomy" id="185202"/>
    <lineage>
        <taxon>Eukaryota</taxon>
        <taxon>Viridiplantae</taxon>
        <taxon>Streptophyta</taxon>
        <taxon>Embryophyta</taxon>
        <taxon>Tracheophyta</taxon>
        <taxon>Spermatophyta</taxon>
        <taxon>Magnoliopsida</taxon>
        <taxon>eudicotyledons</taxon>
        <taxon>Gunneridae</taxon>
        <taxon>Pentapetalae</taxon>
        <taxon>asterids</taxon>
        <taxon>campanulids</taxon>
        <taxon>Asterales</taxon>
        <taxon>Asteraceae</taxon>
        <taxon>Asteroideae</taxon>
        <taxon>Heliantheae alliance</taxon>
        <taxon>Millerieae</taxon>
        <taxon>Smallanthus</taxon>
    </lineage>
</organism>
<reference evidence="1 2" key="2">
    <citation type="journal article" date="2022" name="Mol. Ecol. Resour.">
        <title>The genomes of chicory, endive, great burdock and yacon provide insights into Asteraceae paleo-polyploidization history and plant inulin production.</title>
        <authorList>
            <person name="Fan W."/>
            <person name="Wang S."/>
            <person name="Wang H."/>
            <person name="Wang A."/>
            <person name="Jiang F."/>
            <person name="Liu H."/>
            <person name="Zhao H."/>
            <person name="Xu D."/>
            <person name="Zhang Y."/>
        </authorList>
    </citation>
    <scope>NUCLEOTIDE SEQUENCE [LARGE SCALE GENOMIC DNA]</scope>
    <source>
        <strain evidence="2">cv. Yunnan</strain>
        <tissue evidence="1">Leaves</tissue>
    </source>
</reference>
<evidence type="ECO:0000313" key="1">
    <source>
        <dbReference type="EMBL" id="KAI3716457.1"/>
    </source>
</evidence>
<protein>
    <submittedName>
        <fullName evidence="1">Uncharacterized protein</fullName>
    </submittedName>
</protein>
<sequence>MGERLDDHVLEKILIGLDAKDLIRCKSVCKSWYSFITSLRFNKDRYNNELGHRRITSVTHSGFHCRFCHDDNHHHHLVGSSNGLVCISSFRSELLVGNPFTREVRHLKLPPSTGLTLCWGFGYDSSTDDYKVIVGAWQGKNQTCVQVLSLKSNIWRVVGEVKYSTFIIKVGVLCNGGLHWIIKDQNNKNLIICYDLSKEEFKEIPQPNDERYEGTSCSNLGIMKECLCIFRRSQYSFVDVWMMKNYNVKKSWELLQHDREKKYDIVHFLVSPTNESFFHDDASWCSHVLEHQELNWANQGTEFDAAEAVKMAKSPLILNDILFCFLMTTVDMPITRLSNYTAYNLRINRIQLP</sequence>
<reference evidence="2" key="1">
    <citation type="journal article" date="2022" name="Mol. Ecol. Resour.">
        <title>The genomes of chicory, endive, great burdock and yacon provide insights into Asteraceae palaeo-polyploidization history and plant inulin production.</title>
        <authorList>
            <person name="Fan W."/>
            <person name="Wang S."/>
            <person name="Wang H."/>
            <person name="Wang A."/>
            <person name="Jiang F."/>
            <person name="Liu H."/>
            <person name="Zhao H."/>
            <person name="Xu D."/>
            <person name="Zhang Y."/>
        </authorList>
    </citation>
    <scope>NUCLEOTIDE SEQUENCE [LARGE SCALE GENOMIC DNA]</scope>
    <source>
        <strain evidence="2">cv. Yunnan</strain>
    </source>
</reference>